<dbReference type="SUPFAM" id="SSF52091">
    <property type="entry name" value="SpoIIaa-like"/>
    <property type="match status" value="1"/>
</dbReference>
<evidence type="ECO:0000313" key="3">
    <source>
        <dbReference type="Proteomes" id="UP000321234"/>
    </source>
</evidence>
<protein>
    <submittedName>
        <fullName evidence="2">STAS domain-containing protein</fullName>
    </submittedName>
</protein>
<dbReference type="OrthoDB" id="3475606at2"/>
<accession>A0A5C8ZHV5</accession>
<dbReference type="Gene3D" id="3.30.750.24">
    <property type="entry name" value="STAS domain"/>
    <property type="match status" value="1"/>
</dbReference>
<keyword evidence="3" id="KW-1185">Reference proteome</keyword>
<evidence type="ECO:0000313" key="2">
    <source>
        <dbReference type="EMBL" id="TXR56751.1"/>
    </source>
</evidence>
<dbReference type="Pfam" id="PF13466">
    <property type="entry name" value="STAS_2"/>
    <property type="match status" value="1"/>
</dbReference>
<organism evidence="2 3">
    <name type="scientific">Quadrisphaera setariae</name>
    <dbReference type="NCBI Taxonomy" id="2593304"/>
    <lineage>
        <taxon>Bacteria</taxon>
        <taxon>Bacillati</taxon>
        <taxon>Actinomycetota</taxon>
        <taxon>Actinomycetes</taxon>
        <taxon>Kineosporiales</taxon>
        <taxon>Kineosporiaceae</taxon>
        <taxon>Quadrisphaera</taxon>
    </lineage>
</organism>
<dbReference type="RefSeq" id="WP_147925880.1">
    <property type="nucleotide sequence ID" value="NZ_VKAC01000004.1"/>
</dbReference>
<dbReference type="InterPro" id="IPR036513">
    <property type="entry name" value="STAS_dom_sf"/>
</dbReference>
<dbReference type="InterPro" id="IPR002645">
    <property type="entry name" value="STAS_dom"/>
</dbReference>
<sequence>MGTATTGDGAADGPCGSIDLADADPTRLVVSGELDISVTQDVLHELPLWADVEQIDLTGTTFLDSSGMRLLVQVARLVAPRRVRVVGASGQPLHALSIFGADHVVDVVPVQERPTGT</sequence>
<reference evidence="2 3" key="1">
    <citation type="submission" date="2019-07" db="EMBL/GenBank/DDBJ databases">
        <title>Quadrisphaera sp. strain DD2A genome sequencing and assembly.</title>
        <authorList>
            <person name="Kim I."/>
        </authorList>
    </citation>
    <scope>NUCLEOTIDE SEQUENCE [LARGE SCALE GENOMIC DNA]</scope>
    <source>
        <strain evidence="2 3">DD2A</strain>
    </source>
</reference>
<dbReference type="Proteomes" id="UP000321234">
    <property type="component" value="Unassembled WGS sequence"/>
</dbReference>
<dbReference type="PROSITE" id="PS50801">
    <property type="entry name" value="STAS"/>
    <property type="match status" value="1"/>
</dbReference>
<gene>
    <name evidence="2" type="ORF">FMM08_08415</name>
</gene>
<name>A0A5C8ZHV5_9ACTN</name>
<dbReference type="CDD" id="cd07043">
    <property type="entry name" value="STAS_anti-anti-sigma_factors"/>
    <property type="match status" value="1"/>
</dbReference>
<feature type="domain" description="STAS" evidence="1">
    <location>
        <begin position="55"/>
        <end position="117"/>
    </location>
</feature>
<proteinExistence type="predicted"/>
<evidence type="ECO:0000259" key="1">
    <source>
        <dbReference type="PROSITE" id="PS50801"/>
    </source>
</evidence>
<dbReference type="EMBL" id="VKAC01000004">
    <property type="protein sequence ID" value="TXR56751.1"/>
    <property type="molecule type" value="Genomic_DNA"/>
</dbReference>
<comment type="caution">
    <text evidence="2">The sequence shown here is derived from an EMBL/GenBank/DDBJ whole genome shotgun (WGS) entry which is preliminary data.</text>
</comment>
<dbReference type="AlphaFoldDB" id="A0A5C8ZHV5"/>
<dbReference type="InterPro" id="IPR058548">
    <property type="entry name" value="MlaB-like_STAS"/>
</dbReference>